<feature type="compositionally biased region" description="Basic and acidic residues" evidence="1">
    <location>
        <begin position="292"/>
        <end position="313"/>
    </location>
</feature>
<dbReference type="InterPro" id="IPR047205">
    <property type="entry name" value="RMP1"/>
</dbReference>
<dbReference type="PANTHER" id="PTHR37792:SF1">
    <property type="entry name" value="RIBONUCLEASE MRP PROTEIN SUBUNIT RMP1"/>
    <property type="match status" value="1"/>
</dbReference>
<dbReference type="EMBL" id="JAPDRN010000033">
    <property type="protein sequence ID" value="KAJ9635562.1"/>
    <property type="molecule type" value="Genomic_DNA"/>
</dbReference>
<dbReference type="InterPro" id="IPR047204">
    <property type="entry name" value="RMP1_RBD"/>
</dbReference>
<dbReference type="GO" id="GO:0000466">
    <property type="term" value="P:maturation of 5.8S rRNA from tricistronic rRNA transcript (SSU-rRNA, 5.8S rRNA, LSU-rRNA)"/>
    <property type="evidence" value="ECO:0007669"/>
    <property type="project" value="TreeGrafter"/>
</dbReference>
<dbReference type="GO" id="GO:0042134">
    <property type="term" value="F:rRNA primary transcript binding"/>
    <property type="evidence" value="ECO:0007669"/>
    <property type="project" value="InterPro"/>
</dbReference>
<dbReference type="GO" id="GO:0000294">
    <property type="term" value="P:nuclear-transcribed mRNA catabolic process, RNase MRP-dependent"/>
    <property type="evidence" value="ECO:0007669"/>
    <property type="project" value="TreeGrafter"/>
</dbReference>
<reference evidence="3" key="1">
    <citation type="submission" date="2022-10" db="EMBL/GenBank/DDBJ databases">
        <title>Culturing micro-colonial fungi from biological soil crusts in the Mojave desert and describing Neophaeococcomyces mojavensis, and introducing the new genera and species Taxawa tesnikishii.</title>
        <authorList>
            <person name="Kurbessoian T."/>
            <person name="Stajich J.E."/>
        </authorList>
    </citation>
    <scope>NUCLEOTIDE SEQUENCE</scope>
    <source>
        <strain evidence="3">TK_35</strain>
    </source>
</reference>
<proteinExistence type="predicted"/>
<feature type="compositionally biased region" description="Polar residues" evidence="1">
    <location>
        <begin position="82"/>
        <end position="113"/>
    </location>
</feature>
<feature type="compositionally biased region" description="Polar residues" evidence="1">
    <location>
        <begin position="400"/>
        <end position="415"/>
    </location>
</feature>
<evidence type="ECO:0000313" key="4">
    <source>
        <dbReference type="Proteomes" id="UP001172681"/>
    </source>
</evidence>
<keyword evidence="4" id="KW-1185">Reference proteome</keyword>
<dbReference type="AlphaFoldDB" id="A0AA39CY64"/>
<organism evidence="3 4">
    <name type="scientific">Knufia peltigerae</name>
    <dbReference type="NCBI Taxonomy" id="1002370"/>
    <lineage>
        <taxon>Eukaryota</taxon>
        <taxon>Fungi</taxon>
        <taxon>Dikarya</taxon>
        <taxon>Ascomycota</taxon>
        <taxon>Pezizomycotina</taxon>
        <taxon>Eurotiomycetes</taxon>
        <taxon>Chaetothyriomycetidae</taxon>
        <taxon>Chaetothyriales</taxon>
        <taxon>Trichomeriaceae</taxon>
        <taxon>Knufia</taxon>
    </lineage>
</organism>
<feature type="compositionally biased region" description="Acidic residues" evidence="1">
    <location>
        <begin position="353"/>
        <end position="364"/>
    </location>
</feature>
<dbReference type="Pfam" id="PF20945">
    <property type="entry name" value="RMP1"/>
    <property type="match status" value="1"/>
</dbReference>
<evidence type="ECO:0000259" key="2">
    <source>
        <dbReference type="Pfam" id="PF20945"/>
    </source>
</evidence>
<accession>A0AA39CY64</accession>
<gene>
    <name evidence="3" type="primary">RMP1</name>
    <name evidence="3" type="ORF">H2204_005736</name>
</gene>
<protein>
    <submittedName>
        <fullName evidence="3">RNase MRP subunit</fullName>
    </submittedName>
</protein>
<feature type="domain" description="RNase MRP protein 1 RNA binding" evidence="2">
    <location>
        <begin position="122"/>
        <end position="239"/>
    </location>
</feature>
<name>A0AA39CY64_9EURO</name>
<evidence type="ECO:0000256" key="1">
    <source>
        <dbReference type="SAM" id="MobiDB-lite"/>
    </source>
</evidence>
<dbReference type="PANTHER" id="PTHR37792">
    <property type="entry name" value="RIBONUCLEASE MRP PROTEIN SUBUNIT RMP1"/>
    <property type="match status" value="1"/>
</dbReference>
<comment type="caution">
    <text evidence="3">The sequence shown here is derived from an EMBL/GenBank/DDBJ whole genome shotgun (WGS) entry which is preliminary data.</text>
</comment>
<feature type="region of interest" description="Disordered" evidence="1">
    <location>
        <begin position="1"/>
        <end position="113"/>
    </location>
</feature>
<sequence length="452" mass="49676">MATKKSQDIEVLGNTTLRPAKRRKLSPPSAPSEGRKRSQDEKPSKTIKPVKSTSKNDLSPRPPRQRRSVLQSRSRTSLRSAETPNLSPSRTASKATSKSNSGLSTPSSDTNNHNKIIFTKSLLDQIWTRNKNQHRTQPWWKCLGMLRKALTKLALLDDKEIRFRPTTTSDGKNDSTATSVDAKAVRLRFEQEALVKKERDVWVEWIRETLLPRSYVAFTSLVSDTQFANLGMVLVGVLADVTGVVGEPTSTTIPTAVVLGFSTLATEPVTSQCPRKPNGLSATSLRVTGSRTGERVDRYHDGDDMGEVVERKPTLSGNGKTSRSQKEKDTGSDAIVKTQGVRSTEAAPLVLHDDDEEDDDDDGAEEKSSVVHNRRQSLQRRATQSLDDTSPSMGNLPKPISQTKPLPPSSTTSESGRPDLNGKKTTPTRKDEKRKKKKTKGGAIDDLFAGLI</sequence>
<dbReference type="Proteomes" id="UP001172681">
    <property type="component" value="Unassembled WGS sequence"/>
</dbReference>
<evidence type="ECO:0000313" key="3">
    <source>
        <dbReference type="EMBL" id="KAJ9635562.1"/>
    </source>
</evidence>
<feature type="compositionally biased region" description="Polar residues" evidence="1">
    <location>
        <begin position="379"/>
        <end position="393"/>
    </location>
</feature>
<feature type="compositionally biased region" description="Basic and acidic residues" evidence="1">
    <location>
        <begin position="33"/>
        <end position="44"/>
    </location>
</feature>
<dbReference type="GO" id="GO:0000172">
    <property type="term" value="C:ribonuclease MRP complex"/>
    <property type="evidence" value="ECO:0007669"/>
    <property type="project" value="InterPro"/>
</dbReference>
<dbReference type="CDD" id="cd22573">
    <property type="entry name" value="RMP1_RBD"/>
    <property type="match status" value="1"/>
</dbReference>
<feature type="compositionally biased region" description="Polar residues" evidence="1">
    <location>
        <begin position="280"/>
        <end position="291"/>
    </location>
</feature>
<feature type="compositionally biased region" description="Low complexity" evidence="1">
    <location>
        <begin position="68"/>
        <end position="80"/>
    </location>
</feature>
<feature type="region of interest" description="Disordered" evidence="1">
    <location>
        <begin position="269"/>
        <end position="452"/>
    </location>
</feature>